<dbReference type="PATRIC" id="fig|927704.6.peg.3496"/>
<dbReference type="HOGENOM" id="CLU_2685781_0_0_9"/>
<dbReference type="AlphaFoldDB" id="I0GVE5"/>
<accession>I0GVE5</accession>
<geneLocation type="plasmid" evidence="2 3">
    <name>pSRC4</name>
</geneLocation>
<dbReference type="RefSeq" id="WP_014426032.1">
    <property type="nucleotide sequence ID" value="NC_017069.1"/>
</dbReference>
<feature type="signal peptide" evidence="1">
    <location>
        <begin position="1"/>
        <end position="22"/>
    </location>
</feature>
<organism evidence="2 3">
    <name type="scientific">Selenomonas ruminantium subsp. lactilytica (strain NBRC 103574 / TAM6421)</name>
    <dbReference type="NCBI Taxonomy" id="927704"/>
    <lineage>
        <taxon>Bacteria</taxon>
        <taxon>Bacillati</taxon>
        <taxon>Bacillota</taxon>
        <taxon>Negativicutes</taxon>
        <taxon>Selenomonadales</taxon>
        <taxon>Selenomonadaceae</taxon>
        <taxon>Selenomonas</taxon>
    </lineage>
</organism>
<dbReference type="Proteomes" id="UP000007887">
    <property type="component" value="Plasmid pSRC4"/>
</dbReference>
<proteinExistence type="predicted"/>
<feature type="chain" id="PRO_5003628317" evidence="1">
    <location>
        <begin position="23"/>
        <end position="74"/>
    </location>
</feature>
<dbReference type="EMBL" id="AP012294">
    <property type="protein sequence ID" value="BAL84732.1"/>
    <property type="molecule type" value="Genomic_DNA"/>
</dbReference>
<evidence type="ECO:0000313" key="2">
    <source>
        <dbReference type="EMBL" id="BAL84732.1"/>
    </source>
</evidence>
<evidence type="ECO:0000313" key="3">
    <source>
        <dbReference type="Proteomes" id="UP000007887"/>
    </source>
</evidence>
<keyword evidence="1" id="KW-0732">Signal</keyword>
<dbReference type="KEGG" id="sri:SELR_pSRC400810"/>
<keyword evidence="2" id="KW-0614">Plasmid</keyword>
<protein>
    <submittedName>
        <fullName evidence="2">Uncharacterized protein</fullName>
    </submittedName>
</protein>
<evidence type="ECO:0000256" key="1">
    <source>
        <dbReference type="SAM" id="SignalP"/>
    </source>
</evidence>
<gene>
    <name evidence="2" type="ordered locus">SELR_pSRC400810</name>
</gene>
<sequence length="74" mass="8254">MKKYVIGLIFGLIMGMAGAAYASSYEVNYWTDPDTKVQYLVVREYWDGVAIGICPRYTSNGNIMYVGSEIVEGD</sequence>
<name>I0GVE5_SELRL</name>
<reference evidence="2 3" key="1">
    <citation type="submission" date="2011-10" db="EMBL/GenBank/DDBJ databases">
        <title>Whole genome sequence of Selenomonas ruminantium subsp. lactilytica TAM6421.</title>
        <authorList>
            <person name="Oguchi A."/>
            <person name="Ankai A."/>
            <person name="Kaneko J."/>
            <person name="Yamada-Narita S."/>
            <person name="Fukui S."/>
            <person name="Takahashi M."/>
            <person name="Onodera T."/>
            <person name="Kojima S."/>
            <person name="Fushimi T."/>
            <person name="Abe N."/>
            <person name="Kamio Y."/>
            <person name="Yamazaki S."/>
            <person name="Fujita N."/>
        </authorList>
    </citation>
    <scope>NUCLEOTIDE SEQUENCE [LARGE SCALE GENOMIC DNA]</scope>
    <source>
        <strain evidence="3">NBRC 103574 / TAM6421</strain>
        <plasmid evidence="2 3">pSRC4</plasmid>
    </source>
</reference>